<keyword evidence="8" id="KW-1185">Reference proteome</keyword>
<keyword evidence="5 6" id="KW-0472">Membrane</keyword>
<dbReference type="Gene3D" id="1.20.1260.100">
    <property type="entry name" value="TspO/MBR protein"/>
    <property type="match status" value="1"/>
</dbReference>
<evidence type="ECO:0000313" key="7">
    <source>
        <dbReference type="EMBL" id="GAA1782014.1"/>
    </source>
</evidence>
<evidence type="ECO:0000256" key="3">
    <source>
        <dbReference type="ARBA" id="ARBA00022692"/>
    </source>
</evidence>
<feature type="transmembrane region" description="Helical" evidence="6">
    <location>
        <begin position="49"/>
        <end position="72"/>
    </location>
</feature>
<evidence type="ECO:0000256" key="1">
    <source>
        <dbReference type="ARBA" id="ARBA00004141"/>
    </source>
</evidence>
<comment type="caution">
    <text evidence="7">The sequence shown here is derived from an EMBL/GenBank/DDBJ whole genome shotgun (WGS) entry which is preliminary data.</text>
</comment>
<dbReference type="InterPro" id="IPR004307">
    <property type="entry name" value="TspO_MBR"/>
</dbReference>
<comment type="similarity">
    <text evidence="2">Belongs to the TspO/BZRP family.</text>
</comment>
<keyword evidence="4 6" id="KW-1133">Transmembrane helix</keyword>
<comment type="subcellular location">
    <subcellularLocation>
        <location evidence="1">Membrane</location>
        <topology evidence="1">Multi-pass membrane protein</topology>
    </subcellularLocation>
</comment>
<sequence>MNSDFARRLAITAAEILCIIGTMVGLGVLGGPEVQQASGGALAADATYIAPAAPAFSIWTPIYLGLLVYTIWQWRAVGESPRHRATGWLAAATMVLNALWLLVVRAGWLWVSVAIIAALVLTLGVLMSRLTSMPAESTLDRVITDGTFGLYLGWVSVATCANIAATLVDSGFEPQKWVAEILTVIVLAVAAGLGMLYADRLGPRLGVALAMGWGLGWIAVGRLTDRPESTVVGIAAAIAALVVLAATAAARRRPLPHTRTA</sequence>
<feature type="transmembrane region" description="Helical" evidence="6">
    <location>
        <begin position="9"/>
        <end position="29"/>
    </location>
</feature>
<feature type="transmembrane region" description="Helical" evidence="6">
    <location>
        <begin position="230"/>
        <end position="250"/>
    </location>
</feature>
<evidence type="ECO:0000256" key="2">
    <source>
        <dbReference type="ARBA" id="ARBA00007524"/>
    </source>
</evidence>
<name>A0ABN2LDB0_9MICO</name>
<protein>
    <recommendedName>
        <fullName evidence="9">Tryptophan-rich sensory protein</fullName>
    </recommendedName>
</protein>
<dbReference type="InterPro" id="IPR038330">
    <property type="entry name" value="TspO/MBR-related_sf"/>
</dbReference>
<accession>A0ABN2LDB0</accession>
<keyword evidence="3 6" id="KW-0812">Transmembrane</keyword>
<feature type="transmembrane region" description="Helical" evidence="6">
    <location>
        <begin position="177"/>
        <end position="198"/>
    </location>
</feature>
<evidence type="ECO:0008006" key="9">
    <source>
        <dbReference type="Google" id="ProtNLM"/>
    </source>
</evidence>
<feature type="transmembrane region" description="Helical" evidence="6">
    <location>
        <begin position="148"/>
        <end position="165"/>
    </location>
</feature>
<proteinExistence type="inferred from homology"/>
<gene>
    <name evidence="7" type="ORF">GCM10009811_04360</name>
</gene>
<dbReference type="EMBL" id="BAAAPO010000006">
    <property type="protein sequence ID" value="GAA1782014.1"/>
    <property type="molecule type" value="Genomic_DNA"/>
</dbReference>
<feature type="transmembrane region" description="Helical" evidence="6">
    <location>
        <begin position="205"/>
        <end position="224"/>
    </location>
</feature>
<evidence type="ECO:0000313" key="8">
    <source>
        <dbReference type="Proteomes" id="UP001499938"/>
    </source>
</evidence>
<evidence type="ECO:0000256" key="6">
    <source>
        <dbReference type="SAM" id="Phobius"/>
    </source>
</evidence>
<evidence type="ECO:0000256" key="4">
    <source>
        <dbReference type="ARBA" id="ARBA00022989"/>
    </source>
</evidence>
<organism evidence="7 8">
    <name type="scientific">Nostocoides veronense</name>
    <dbReference type="NCBI Taxonomy" id="330836"/>
    <lineage>
        <taxon>Bacteria</taxon>
        <taxon>Bacillati</taxon>
        <taxon>Actinomycetota</taxon>
        <taxon>Actinomycetes</taxon>
        <taxon>Micrococcales</taxon>
        <taxon>Intrasporangiaceae</taxon>
        <taxon>Nostocoides</taxon>
    </lineage>
</organism>
<dbReference type="Pfam" id="PF03073">
    <property type="entry name" value="TspO_MBR"/>
    <property type="match status" value="1"/>
</dbReference>
<evidence type="ECO:0000256" key="5">
    <source>
        <dbReference type="ARBA" id="ARBA00023136"/>
    </source>
</evidence>
<dbReference type="RefSeq" id="WP_344080602.1">
    <property type="nucleotide sequence ID" value="NZ_BAAAPO010000006.1"/>
</dbReference>
<dbReference type="Proteomes" id="UP001499938">
    <property type="component" value="Unassembled WGS sequence"/>
</dbReference>
<feature type="transmembrane region" description="Helical" evidence="6">
    <location>
        <begin position="108"/>
        <end position="127"/>
    </location>
</feature>
<reference evidence="7 8" key="1">
    <citation type="journal article" date="2019" name="Int. J. Syst. Evol. Microbiol.">
        <title>The Global Catalogue of Microorganisms (GCM) 10K type strain sequencing project: providing services to taxonomists for standard genome sequencing and annotation.</title>
        <authorList>
            <consortium name="The Broad Institute Genomics Platform"/>
            <consortium name="The Broad Institute Genome Sequencing Center for Infectious Disease"/>
            <person name="Wu L."/>
            <person name="Ma J."/>
        </authorList>
    </citation>
    <scope>NUCLEOTIDE SEQUENCE [LARGE SCALE GENOMIC DNA]</scope>
    <source>
        <strain evidence="7 8">JCM 15592</strain>
    </source>
</reference>
<feature type="transmembrane region" description="Helical" evidence="6">
    <location>
        <begin position="84"/>
        <end position="102"/>
    </location>
</feature>